<reference evidence="6 8" key="2">
    <citation type="submission" date="2018-03" db="EMBL/GenBank/DDBJ databases">
        <authorList>
            <person name="Fogelqvist J."/>
        </authorList>
    </citation>
    <scope>NUCLEOTIDE SEQUENCE [LARGE SCALE GENOMIC DNA]</scope>
</reference>
<dbReference type="Proteomes" id="UP000039324">
    <property type="component" value="Unassembled WGS sequence"/>
</dbReference>
<dbReference type="EMBL" id="OVEO01000018">
    <property type="protein sequence ID" value="SPR01507.1"/>
    <property type="molecule type" value="Genomic_DNA"/>
</dbReference>
<dbReference type="OrthoDB" id="529273at2759"/>
<dbReference type="STRING" id="37360.A0A0G4J663"/>
<gene>
    <name evidence="5" type="ORF">PBRA_009230</name>
    <name evidence="6" type="ORF">PLBR_LOCUS8722</name>
</gene>
<protein>
    <recommendedName>
        <fullName evidence="4">Glycosyltransferase 61 catalytic domain-containing protein</fullName>
    </recommendedName>
</protein>
<evidence type="ECO:0000313" key="8">
    <source>
        <dbReference type="Proteomes" id="UP000290189"/>
    </source>
</evidence>
<dbReference type="Pfam" id="PF04577">
    <property type="entry name" value="Glyco_transf_61"/>
    <property type="match status" value="1"/>
</dbReference>
<keyword evidence="1" id="KW-0328">Glycosyltransferase</keyword>
<evidence type="ECO:0000259" key="4">
    <source>
        <dbReference type="Pfam" id="PF04577"/>
    </source>
</evidence>
<evidence type="ECO:0000256" key="3">
    <source>
        <dbReference type="ARBA" id="ARBA00023180"/>
    </source>
</evidence>
<keyword evidence="3" id="KW-0325">Glycoprotein</keyword>
<name>A0A0G4J663_PLABS</name>
<evidence type="ECO:0000313" key="7">
    <source>
        <dbReference type="Proteomes" id="UP000039324"/>
    </source>
</evidence>
<organism evidence="5 7">
    <name type="scientific">Plasmodiophora brassicae</name>
    <name type="common">Clubroot disease agent</name>
    <dbReference type="NCBI Taxonomy" id="37360"/>
    <lineage>
        <taxon>Eukaryota</taxon>
        <taxon>Sar</taxon>
        <taxon>Rhizaria</taxon>
        <taxon>Endomyxa</taxon>
        <taxon>Phytomyxea</taxon>
        <taxon>Plasmodiophorida</taxon>
        <taxon>Plasmodiophoridae</taxon>
        <taxon>Plasmodiophora</taxon>
    </lineage>
</organism>
<reference evidence="5 7" key="1">
    <citation type="submission" date="2015-02" db="EMBL/GenBank/DDBJ databases">
        <authorList>
            <person name="Chooi Y.-H."/>
        </authorList>
    </citation>
    <scope>NUCLEOTIDE SEQUENCE [LARGE SCALE GENOMIC DNA]</scope>
    <source>
        <strain evidence="5">E3</strain>
    </source>
</reference>
<dbReference type="AlphaFoldDB" id="A0A0G4J663"/>
<keyword evidence="7" id="KW-1185">Reference proteome</keyword>
<accession>A0A0G4J663</accession>
<evidence type="ECO:0000313" key="5">
    <source>
        <dbReference type="EMBL" id="CEP03012.1"/>
    </source>
</evidence>
<proteinExistence type="predicted"/>
<keyword evidence="2" id="KW-0808">Transferase</keyword>
<dbReference type="GO" id="GO:0016757">
    <property type="term" value="F:glycosyltransferase activity"/>
    <property type="evidence" value="ECO:0007669"/>
    <property type="project" value="UniProtKB-KW"/>
</dbReference>
<evidence type="ECO:0000256" key="1">
    <source>
        <dbReference type="ARBA" id="ARBA00022676"/>
    </source>
</evidence>
<dbReference type="EMBL" id="CDSF01000137">
    <property type="protein sequence ID" value="CEP03012.1"/>
    <property type="molecule type" value="Genomic_DNA"/>
</dbReference>
<sequence length="469" mass="53108">MLSRRRRTLEGRMRQAIRTARRYPAKTLRGAPMLASIAAVLLLLTTFALLMSRRPQPQDLDDRTVVRRSKGVHGQPAAPFRLLDPMSLGVGLDLPGPLNHPGCLHGLDDALRGLQYATTIEKDVGMTETPPDDPNMIVRLPAYDYDEVKGMVVLFQNAYVTGHESIVYDCSIVYRPGGCEEGPWNPYPTLADGPVSPIKGRVVLIAMFWAYRYFHWLVESFLRLAMVRDWLIANPDVRIMAYRPPGPDGLWDLYAMLGLDRSRFIDYDPRTVYHVEKLLVPTATAGGRLIPRAAVLVRDEFRLHLAKRFPQRVPSGRRPVRIVLQSRGNLARHIVNHNDLLAGLRRRFPNAVVDVYDSFVDSYERMVRLHYEADVLVGPHGAGLSNSIFMANGTSLFEIYMRVGMMGAADWFYPCFQIEARRLGLHYTMIRSETGHHGSPMTVDVEVTLDAITPAVRLQEDRIKQRRQG</sequence>
<evidence type="ECO:0000313" key="6">
    <source>
        <dbReference type="EMBL" id="SPR01507.1"/>
    </source>
</evidence>
<dbReference type="PANTHER" id="PTHR20961">
    <property type="entry name" value="GLYCOSYLTRANSFERASE"/>
    <property type="match status" value="1"/>
</dbReference>
<dbReference type="InterPro" id="IPR007657">
    <property type="entry name" value="Glycosyltransferase_61"/>
</dbReference>
<evidence type="ECO:0000256" key="2">
    <source>
        <dbReference type="ARBA" id="ARBA00022679"/>
    </source>
</evidence>
<dbReference type="OMA" id="TMIRSET"/>
<geneLocation type="mitochondrion" evidence="6"/>
<dbReference type="InterPro" id="IPR049625">
    <property type="entry name" value="Glyco_transf_61_cat"/>
</dbReference>
<feature type="domain" description="Glycosyltransferase 61 catalytic" evidence="4">
    <location>
        <begin position="213"/>
        <end position="396"/>
    </location>
</feature>
<keyword evidence="6" id="KW-0496">Mitochondrion</keyword>
<dbReference type="Proteomes" id="UP000290189">
    <property type="component" value="Unassembled WGS sequence"/>
</dbReference>